<evidence type="ECO:0000313" key="2">
    <source>
        <dbReference type="EMBL" id="MEE6186101.1"/>
    </source>
</evidence>
<feature type="chain" id="PRO_5047416966" evidence="1">
    <location>
        <begin position="21"/>
        <end position="288"/>
    </location>
</feature>
<evidence type="ECO:0000256" key="1">
    <source>
        <dbReference type="SAM" id="SignalP"/>
    </source>
</evidence>
<proteinExistence type="predicted"/>
<dbReference type="EMBL" id="JAZGLY010000001">
    <property type="protein sequence ID" value="MEE6186101.1"/>
    <property type="molecule type" value="Genomic_DNA"/>
</dbReference>
<sequence length="288" mass="31570">MKRHFFLILASTLLVLAVNAQNYSIHFQPKKNDAYDVRTTLKSTITQQVMGEEMTVNMGMDMNSVYSFDDDGANKTLHITYDKMKVDMNMLGMVTTINSEDDTKQSAILKQLKGKTVSLSITPQGDIVKVTGAENLLDGIDADPSQIETVKGIVGSDAVKSSMAMSMGFYPGKPVKVGQTWTKTITLTHPYELVSESAYTLKRVEGKKAFIEVLSKLHTPADAKMEYGGMTMSVHLEGDVTGTYEVDLDTGLSVVSITKQNMKGDIEAMGQKIPMTVTTEMNSTSVKH</sequence>
<organism evidence="2 3">
    <name type="scientific">Niabella digestorum</name>
    <dbReference type="NCBI Taxonomy" id="3117701"/>
    <lineage>
        <taxon>Bacteria</taxon>
        <taxon>Pseudomonadati</taxon>
        <taxon>Bacteroidota</taxon>
        <taxon>Chitinophagia</taxon>
        <taxon>Chitinophagales</taxon>
        <taxon>Chitinophagaceae</taxon>
        <taxon>Niabella</taxon>
    </lineage>
</organism>
<keyword evidence="1" id="KW-0732">Signal</keyword>
<reference evidence="2 3" key="1">
    <citation type="submission" date="2024-01" db="EMBL/GenBank/DDBJ databases">
        <title>Niabella digestum sp. nov., isolated from waste digestion system.</title>
        <authorList>
            <person name="Zhang L."/>
        </authorList>
    </citation>
    <scope>NUCLEOTIDE SEQUENCE [LARGE SCALE GENOMIC DNA]</scope>
    <source>
        <strain evidence="2 3">A18</strain>
    </source>
</reference>
<protein>
    <submittedName>
        <fullName evidence="2">DUF6263 family protein</fullName>
    </submittedName>
</protein>
<dbReference type="RefSeq" id="WP_330973504.1">
    <property type="nucleotide sequence ID" value="NZ_JAZGLY010000001.1"/>
</dbReference>
<feature type="signal peptide" evidence="1">
    <location>
        <begin position="1"/>
        <end position="20"/>
    </location>
</feature>
<accession>A0ABU7RDM7</accession>
<comment type="caution">
    <text evidence="2">The sequence shown here is derived from an EMBL/GenBank/DDBJ whole genome shotgun (WGS) entry which is preliminary data.</text>
</comment>
<dbReference type="InterPro" id="IPR046230">
    <property type="entry name" value="DUF6263"/>
</dbReference>
<evidence type="ECO:0000313" key="3">
    <source>
        <dbReference type="Proteomes" id="UP001357452"/>
    </source>
</evidence>
<name>A0ABU7RDM7_9BACT</name>
<keyword evidence="3" id="KW-1185">Reference proteome</keyword>
<dbReference type="Pfam" id="PF19777">
    <property type="entry name" value="DUF6263"/>
    <property type="match status" value="1"/>
</dbReference>
<gene>
    <name evidence="2" type="ORF">V2H41_02320</name>
</gene>
<dbReference type="Proteomes" id="UP001357452">
    <property type="component" value="Unassembled WGS sequence"/>
</dbReference>